<dbReference type="SUPFAM" id="SSF52058">
    <property type="entry name" value="L domain-like"/>
    <property type="match status" value="1"/>
</dbReference>
<evidence type="ECO:0000313" key="5">
    <source>
        <dbReference type="EMBL" id="RYQ97206.1"/>
    </source>
</evidence>
<dbReference type="InterPro" id="IPR027417">
    <property type="entry name" value="P-loop_NTPase"/>
</dbReference>
<evidence type="ECO:0000313" key="6">
    <source>
        <dbReference type="Proteomes" id="UP000289738"/>
    </source>
</evidence>
<dbReference type="SUPFAM" id="SSF46785">
    <property type="entry name" value="Winged helix' DNA-binding domain"/>
    <property type="match status" value="1"/>
</dbReference>
<dbReference type="PRINTS" id="PR00364">
    <property type="entry name" value="DISEASERSIST"/>
</dbReference>
<dbReference type="Gene3D" id="1.10.8.430">
    <property type="entry name" value="Helical domain of apoptotic protease-activating factors"/>
    <property type="match status" value="1"/>
</dbReference>
<dbReference type="STRING" id="3818.A0A444Y5R4"/>
<dbReference type="EMBL" id="SDMP01000018">
    <property type="protein sequence ID" value="RYQ97206.1"/>
    <property type="molecule type" value="Genomic_DNA"/>
</dbReference>
<dbReference type="InterPro" id="IPR042197">
    <property type="entry name" value="Apaf_helical"/>
</dbReference>
<dbReference type="InterPro" id="IPR036390">
    <property type="entry name" value="WH_DNA-bd_sf"/>
</dbReference>
<dbReference type="Proteomes" id="UP000289738">
    <property type="component" value="Chromosome B08"/>
</dbReference>
<dbReference type="GO" id="GO:0043531">
    <property type="term" value="F:ADP binding"/>
    <property type="evidence" value="ECO:0007669"/>
    <property type="project" value="InterPro"/>
</dbReference>
<keyword evidence="1" id="KW-0433">Leucine-rich repeat</keyword>
<feature type="domain" description="NB-ARC" evidence="3">
    <location>
        <begin position="60"/>
        <end position="225"/>
    </location>
</feature>
<dbReference type="InterPro" id="IPR011713">
    <property type="entry name" value="Leu-rich_rpt_3"/>
</dbReference>
<dbReference type="Pfam" id="PF07725">
    <property type="entry name" value="LRR_3"/>
    <property type="match status" value="1"/>
</dbReference>
<accession>A0A444Y5R4</accession>
<dbReference type="InterPro" id="IPR032675">
    <property type="entry name" value="LRR_dom_sf"/>
</dbReference>
<dbReference type="Gene3D" id="3.80.10.10">
    <property type="entry name" value="Ribonuclease Inhibitor"/>
    <property type="match status" value="2"/>
</dbReference>
<evidence type="ECO:0000256" key="2">
    <source>
        <dbReference type="ARBA" id="ARBA00022737"/>
    </source>
</evidence>
<name>A0A444Y5R4_ARAHY</name>
<keyword evidence="6" id="KW-1185">Reference proteome</keyword>
<dbReference type="GO" id="GO:0006952">
    <property type="term" value="P:defense response"/>
    <property type="evidence" value="ECO:0007669"/>
    <property type="project" value="InterPro"/>
</dbReference>
<evidence type="ECO:0000259" key="4">
    <source>
        <dbReference type="Pfam" id="PF23282"/>
    </source>
</evidence>
<sequence length="818" mass="94924">MPIVVDLKICYLRENTQINDITRVLIDKLDHEFYHYINDLIGIQPHIEELERLLNLNSHEDNDLRVLGIWGMGGIGKTIHAMVLYDKISYQFDACCFIQDVSTIYRNHGWDKAPTEIQKAILCQTVQEENLETKSPMGIARILHNRLCNPKIPKKVLIVLDNVDEQRQWDTLRLNPRSLGRGSRVIITTRNQHVLNVSGADTIYEVPLLNDNEALELFLRKAFRNGPPKKIISDVILEILDYAQSLPLAIEALGNDLYNMEEKLWKNALEDWRECPKENVMSVLQKSYDQVNINERRIFLDIACFFAGKRKNFIEHILSSCCGDESSRHDLAIQNIRRNSLITIRNHEIHMHNMLQELGKKIVRGEYPKEPMYWTRLWHVKDLEAVLKSDMEWNNNEAIVLDEVDVTKCRHLRIQKLFEKRNLTLLILHFQNFPELNFVPIFQTEMRYLLWHGYPFPSLQLLIWRNLVELNLPNSRVQQLWDEIQLIPNLKRMDLSNSRNLRTTPNFASCPGLVRLDLTGCINLTEVHDSIGLLRELNYLSLRECSSLSLLDFGPNCQLSSLRTLLLSGCTNLQKTPNFKALSNLRYLDLERCTSLSTMHESIGTLVTLKYLSLRGCKNLVHAPYILNGNSSLLILDLSGCMMITNLPRCRRKFAPSSCLESLMVLSPVFLEPQRILDFVGELMFFDGEWICSKLAYLNLAHCHELRRFPEASFHVLHEMKGTLERYPQLSIIGQDYIFSASTGFHWIKDEGKGVWELRTEVRPEQKSWPRSGSDFREIDMSQESKNWNRCFDLDGIMPLLCSGKNIAFDLYVGLVMR</sequence>
<reference evidence="5 6" key="1">
    <citation type="submission" date="2019-01" db="EMBL/GenBank/DDBJ databases">
        <title>Sequencing of cultivated peanut Arachis hypogaea provides insights into genome evolution and oil improvement.</title>
        <authorList>
            <person name="Chen X."/>
        </authorList>
    </citation>
    <scope>NUCLEOTIDE SEQUENCE [LARGE SCALE GENOMIC DNA]</scope>
    <source>
        <strain evidence="6">cv. Fuhuasheng</strain>
        <tissue evidence="5">Leaves</tissue>
    </source>
</reference>
<dbReference type="Pfam" id="PF00931">
    <property type="entry name" value="NB-ARC"/>
    <property type="match status" value="1"/>
</dbReference>
<dbReference type="PANTHER" id="PTHR11017">
    <property type="entry name" value="LEUCINE-RICH REPEAT-CONTAINING PROTEIN"/>
    <property type="match status" value="1"/>
</dbReference>
<dbReference type="Gene3D" id="3.40.50.300">
    <property type="entry name" value="P-loop containing nucleotide triphosphate hydrolases"/>
    <property type="match status" value="1"/>
</dbReference>
<dbReference type="InterPro" id="IPR058192">
    <property type="entry name" value="WHD_ROQ1-like"/>
</dbReference>
<feature type="domain" description="Disease resistance protein Roq1-like winged-helix" evidence="4">
    <location>
        <begin position="292"/>
        <end position="364"/>
    </location>
</feature>
<dbReference type="Pfam" id="PF23282">
    <property type="entry name" value="WHD_ROQ1"/>
    <property type="match status" value="1"/>
</dbReference>
<comment type="caution">
    <text evidence="5">The sequence shown here is derived from an EMBL/GenBank/DDBJ whole genome shotgun (WGS) entry which is preliminary data.</text>
</comment>
<dbReference type="InterPro" id="IPR044974">
    <property type="entry name" value="Disease_R_plants"/>
</dbReference>
<evidence type="ECO:0000259" key="3">
    <source>
        <dbReference type="Pfam" id="PF00931"/>
    </source>
</evidence>
<dbReference type="PANTHER" id="PTHR11017:SF290">
    <property type="entry name" value="ADP-RIBOSYL CYCLASE_CYCLIC ADP-RIBOSE HYDROLASE"/>
    <property type="match status" value="1"/>
</dbReference>
<organism evidence="5 6">
    <name type="scientific">Arachis hypogaea</name>
    <name type="common">Peanut</name>
    <dbReference type="NCBI Taxonomy" id="3818"/>
    <lineage>
        <taxon>Eukaryota</taxon>
        <taxon>Viridiplantae</taxon>
        <taxon>Streptophyta</taxon>
        <taxon>Embryophyta</taxon>
        <taxon>Tracheophyta</taxon>
        <taxon>Spermatophyta</taxon>
        <taxon>Magnoliopsida</taxon>
        <taxon>eudicotyledons</taxon>
        <taxon>Gunneridae</taxon>
        <taxon>Pentapetalae</taxon>
        <taxon>rosids</taxon>
        <taxon>fabids</taxon>
        <taxon>Fabales</taxon>
        <taxon>Fabaceae</taxon>
        <taxon>Papilionoideae</taxon>
        <taxon>50 kb inversion clade</taxon>
        <taxon>dalbergioids sensu lato</taxon>
        <taxon>Dalbergieae</taxon>
        <taxon>Pterocarpus clade</taxon>
        <taxon>Arachis</taxon>
    </lineage>
</organism>
<dbReference type="InterPro" id="IPR002182">
    <property type="entry name" value="NB-ARC"/>
</dbReference>
<evidence type="ECO:0000256" key="1">
    <source>
        <dbReference type="ARBA" id="ARBA00022614"/>
    </source>
</evidence>
<proteinExistence type="predicted"/>
<dbReference type="SUPFAM" id="SSF52540">
    <property type="entry name" value="P-loop containing nucleoside triphosphate hydrolases"/>
    <property type="match status" value="1"/>
</dbReference>
<protein>
    <submittedName>
        <fullName evidence="5">Uncharacterized protein</fullName>
    </submittedName>
</protein>
<gene>
    <name evidence="5" type="ORF">Ahy_B08g093225</name>
</gene>
<dbReference type="AlphaFoldDB" id="A0A444Y5R4"/>
<keyword evidence="2" id="KW-0677">Repeat</keyword>